<evidence type="ECO:0000313" key="3">
    <source>
        <dbReference type="Proteomes" id="UP000078358"/>
    </source>
</evidence>
<keyword evidence="1" id="KW-0812">Transmembrane</keyword>
<evidence type="ECO:0000256" key="1">
    <source>
        <dbReference type="SAM" id="Phobius"/>
    </source>
</evidence>
<dbReference type="PANTHER" id="PTHR40691">
    <property type="entry name" value="(NA+)-NQR MATURATION NQRM"/>
    <property type="match status" value="1"/>
</dbReference>
<reference evidence="2 3" key="1">
    <citation type="submission" date="2014-01" db="EMBL/GenBank/DDBJ databases">
        <authorList>
            <person name="Zuccon D."/>
        </authorList>
    </citation>
    <scope>NUCLEOTIDE SEQUENCE [LARGE SCALE GENOMIC DNA]</scope>
    <source>
        <strain evidence="2 3">Y31</strain>
    </source>
</reference>
<dbReference type="PATRIC" id="fig|1261658.3.peg.647"/>
<accession>A0A179D057</accession>
<dbReference type="AlphaFoldDB" id="A0A179D057"/>
<proteinExistence type="predicted"/>
<gene>
    <name evidence="2" type="ORF">F480_03190</name>
</gene>
<name>A0A179D057_BIBTR</name>
<evidence type="ECO:0000313" key="2">
    <source>
        <dbReference type="EMBL" id="OAQ15546.1"/>
    </source>
</evidence>
<dbReference type="InterPro" id="IPR007495">
    <property type="entry name" value="NqrM"/>
</dbReference>
<sequence length="85" mass="9286">METILLTFGFFVAIIFMMSIGFIISKKTIKGSCGGITALGMKKMCDCEEACDNLQAKVAAGDEAAIAEYNEKFGKKAEPQFYEVK</sequence>
<organism evidence="2 3">
    <name type="scientific">Bibersteinia trehalosi Y31</name>
    <dbReference type="NCBI Taxonomy" id="1261658"/>
    <lineage>
        <taxon>Bacteria</taxon>
        <taxon>Pseudomonadati</taxon>
        <taxon>Pseudomonadota</taxon>
        <taxon>Gammaproteobacteria</taxon>
        <taxon>Pasteurellales</taxon>
        <taxon>Pasteurellaceae</taxon>
        <taxon>Bibersteinia</taxon>
    </lineage>
</organism>
<evidence type="ECO:0008006" key="4">
    <source>
        <dbReference type="Google" id="ProtNLM"/>
    </source>
</evidence>
<feature type="transmembrane region" description="Helical" evidence="1">
    <location>
        <begin position="6"/>
        <end position="24"/>
    </location>
</feature>
<keyword evidence="1" id="KW-1133">Transmembrane helix</keyword>
<comment type="caution">
    <text evidence="2">The sequence shown here is derived from an EMBL/GenBank/DDBJ whole genome shotgun (WGS) entry which is preliminary data.</text>
</comment>
<keyword evidence="1" id="KW-0472">Membrane</keyword>
<dbReference type="Proteomes" id="UP000078358">
    <property type="component" value="Unassembled WGS sequence"/>
</dbReference>
<dbReference type="Pfam" id="PF04400">
    <property type="entry name" value="NqrM"/>
    <property type="match status" value="1"/>
</dbReference>
<dbReference type="PANTHER" id="PTHR40691:SF1">
    <property type="entry name" value="EXPORTED PROTEIN"/>
    <property type="match status" value="1"/>
</dbReference>
<dbReference type="RefSeq" id="WP_015432067.1">
    <property type="nucleotide sequence ID" value="NZ_JACI01000001.1"/>
</dbReference>
<dbReference type="EMBL" id="JACI01000001">
    <property type="protein sequence ID" value="OAQ15546.1"/>
    <property type="molecule type" value="Genomic_DNA"/>
</dbReference>
<protein>
    <recommendedName>
        <fullName evidence="4">(Na+)-NQR maturation NqrM</fullName>
    </recommendedName>
</protein>